<dbReference type="SMART" id="SM00382">
    <property type="entry name" value="AAA"/>
    <property type="match status" value="1"/>
</dbReference>
<dbReference type="InterPro" id="IPR027417">
    <property type="entry name" value="P-loop_NTPase"/>
</dbReference>
<dbReference type="PROSITE" id="PS50893">
    <property type="entry name" value="ABC_TRANSPORTER_2"/>
    <property type="match status" value="1"/>
</dbReference>
<dbReference type="InterPro" id="IPR003593">
    <property type="entry name" value="AAA+_ATPase"/>
</dbReference>
<dbReference type="CDD" id="cd03235">
    <property type="entry name" value="ABC_Metallic_Cations"/>
    <property type="match status" value="1"/>
</dbReference>
<proteinExistence type="inferred from homology"/>
<evidence type="ECO:0000313" key="6">
    <source>
        <dbReference type="EMBL" id="TNJ36466.1"/>
    </source>
</evidence>
<keyword evidence="4 6" id="KW-0067">ATP-binding</keyword>
<evidence type="ECO:0000256" key="1">
    <source>
        <dbReference type="ARBA" id="ARBA00005417"/>
    </source>
</evidence>
<comment type="similarity">
    <text evidence="1">Belongs to the ABC transporter superfamily.</text>
</comment>
<dbReference type="FunFam" id="3.40.50.300:FF:000134">
    <property type="entry name" value="Iron-enterobactin ABC transporter ATP-binding protein"/>
    <property type="match status" value="1"/>
</dbReference>
<keyword evidence="7" id="KW-1185">Reference proteome</keyword>
<reference evidence="6 7" key="1">
    <citation type="submission" date="2019-05" db="EMBL/GenBank/DDBJ databases">
        <title>Draft Whole-Genome sequence of the green sulfur bacterium Prosthecochloris vibrioformis DSM 260.</title>
        <authorList>
            <person name="Meyer T.E."/>
            <person name="Kyndt J.A."/>
        </authorList>
    </citation>
    <scope>NUCLEOTIDE SEQUENCE [LARGE SCALE GENOMIC DNA]</scope>
    <source>
        <strain evidence="6 7">DSM 260</strain>
    </source>
</reference>
<dbReference type="PROSITE" id="PS00211">
    <property type="entry name" value="ABC_TRANSPORTER_1"/>
    <property type="match status" value="1"/>
</dbReference>
<evidence type="ECO:0000313" key="7">
    <source>
        <dbReference type="Proteomes" id="UP000309544"/>
    </source>
</evidence>
<keyword evidence="2" id="KW-0813">Transport</keyword>
<evidence type="ECO:0000259" key="5">
    <source>
        <dbReference type="PROSITE" id="PS50893"/>
    </source>
</evidence>
<dbReference type="Gene3D" id="3.40.50.300">
    <property type="entry name" value="P-loop containing nucleotide triphosphate hydrolases"/>
    <property type="match status" value="1"/>
</dbReference>
<dbReference type="Pfam" id="PF00005">
    <property type="entry name" value="ABC_tran"/>
    <property type="match status" value="1"/>
</dbReference>
<dbReference type="Proteomes" id="UP000309544">
    <property type="component" value="Unassembled WGS sequence"/>
</dbReference>
<dbReference type="SUPFAM" id="SSF52540">
    <property type="entry name" value="P-loop containing nucleoside triphosphate hydrolases"/>
    <property type="match status" value="1"/>
</dbReference>
<organism evidence="6 7">
    <name type="scientific">Prosthecochloris vibrioformis</name>
    <name type="common">Chlorobium vibrioforme</name>
    <dbReference type="NCBI Taxonomy" id="1098"/>
    <lineage>
        <taxon>Bacteria</taxon>
        <taxon>Pseudomonadati</taxon>
        <taxon>Chlorobiota</taxon>
        <taxon>Chlorobiia</taxon>
        <taxon>Chlorobiales</taxon>
        <taxon>Chlorobiaceae</taxon>
        <taxon>Prosthecochloris</taxon>
    </lineage>
</organism>
<accession>A0A5C4RYS6</accession>
<evidence type="ECO:0000256" key="4">
    <source>
        <dbReference type="ARBA" id="ARBA00022840"/>
    </source>
</evidence>
<protein>
    <submittedName>
        <fullName evidence="6">ABC transporter ATP-binding protein</fullName>
    </submittedName>
</protein>
<evidence type="ECO:0000256" key="2">
    <source>
        <dbReference type="ARBA" id="ARBA00022448"/>
    </source>
</evidence>
<dbReference type="PANTHER" id="PTHR42734:SF17">
    <property type="entry name" value="METAL TRANSPORT SYSTEM ATP-BINDING PROTEIN TM_0124-RELATED"/>
    <property type="match status" value="1"/>
</dbReference>
<dbReference type="AlphaFoldDB" id="A0A5C4RYS6"/>
<evidence type="ECO:0000256" key="3">
    <source>
        <dbReference type="ARBA" id="ARBA00022741"/>
    </source>
</evidence>
<gene>
    <name evidence="6" type="ORF">FGF68_06945</name>
</gene>
<name>A0A5C4RYS6_PROVB</name>
<dbReference type="GO" id="GO:0016887">
    <property type="term" value="F:ATP hydrolysis activity"/>
    <property type="evidence" value="ECO:0007669"/>
    <property type="project" value="InterPro"/>
</dbReference>
<comment type="caution">
    <text evidence="6">The sequence shown here is derived from an EMBL/GenBank/DDBJ whole genome shotgun (WGS) entry which is preliminary data.</text>
</comment>
<dbReference type="InterPro" id="IPR017871">
    <property type="entry name" value="ABC_transporter-like_CS"/>
</dbReference>
<dbReference type="PANTHER" id="PTHR42734">
    <property type="entry name" value="METAL TRANSPORT SYSTEM ATP-BINDING PROTEIN TM_0124-RELATED"/>
    <property type="match status" value="1"/>
</dbReference>
<dbReference type="InterPro" id="IPR003439">
    <property type="entry name" value="ABC_transporter-like_ATP-bd"/>
</dbReference>
<feature type="domain" description="ABC transporter" evidence="5">
    <location>
        <begin position="6"/>
        <end position="237"/>
    </location>
</feature>
<dbReference type="GO" id="GO:0005524">
    <property type="term" value="F:ATP binding"/>
    <property type="evidence" value="ECO:0007669"/>
    <property type="project" value="UniProtKB-KW"/>
</dbReference>
<sequence length="250" mass="27400">MSEPLVEIRDATVVIGRSRVLDGVNLRVDAGDFLGIIGPNGGGKTTLLRVILGLQRLASGTVRVFGLPPSEVRRRVGYVPQHLVFDRSFPITVREVALMGRLLHKGLFSRYSGSDRRIADEALATVGLSRLAGRSVGGLSGGELQRLLIARALVSEPELLLLDEPTASVDPEMKTSIYDLLDRLKQEMTIILVTHDTGTISRHVSRIACLNCTMVSHDSGKVNRQDVEHMYPYPVDIVVHGVPQRNLKSH</sequence>
<dbReference type="InterPro" id="IPR050153">
    <property type="entry name" value="Metal_Ion_Import_ABC"/>
</dbReference>
<dbReference type="RefSeq" id="WP_139626636.1">
    <property type="nucleotide sequence ID" value="NZ_VDCI01000005.1"/>
</dbReference>
<keyword evidence="3" id="KW-0547">Nucleotide-binding</keyword>
<dbReference type="EMBL" id="VDCI01000005">
    <property type="protein sequence ID" value="TNJ36466.1"/>
    <property type="molecule type" value="Genomic_DNA"/>
</dbReference>